<dbReference type="RefSeq" id="WP_011795112.1">
    <property type="nucleotide sequence ID" value="NZ_CP023687.1"/>
</dbReference>
<feature type="domain" description="DUF1828" evidence="1">
    <location>
        <begin position="28"/>
        <end position="118"/>
    </location>
</feature>
<evidence type="ECO:0000313" key="2">
    <source>
        <dbReference type="EMBL" id="WIY50468.1"/>
    </source>
</evidence>
<evidence type="ECO:0000313" key="3">
    <source>
        <dbReference type="Proteomes" id="UP001242732"/>
    </source>
</evidence>
<dbReference type="EMBL" id="CP127363">
    <property type="protein sequence ID" value="WIY50468.1"/>
    <property type="molecule type" value="Genomic_DNA"/>
</dbReference>
<protein>
    <submittedName>
        <fullName evidence="2">DUF1828 domain-containing protein</fullName>
    </submittedName>
</protein>
<proteinExistence type="predicted"/>
<name>A0ABY9AV98_PARCI</name>
<dbReference type="Proteomes" id="UP001242732">
    <property type="component" value="Chromosome"/>
</dbReference>
<dbReference type="GeneID" id="79791804"/>
<reference evidence="2 3" key="1">
    <citation type="submission" date="2023-06" db="EMBL/GenBank/DDBJ databases">
        <authorList>
            <person name="Ham H."/>
            <person name="Park D.S."/>
        </authorList>
    </citation>
    <scope>NUCLEOTIDE SEQUENCE [LARGE SCALE GENOMIC DNA]</scope>
    <source>
        <strain evidence="2 3">KACC 17005</strain>
    </source>
</reference>
<sequence length="250" mass="27182">MICSNLLKLTGFACHPIDEQGSLAQIVTPFSFADGDPFPVYVETFSNDVHRFFDDGLTLLHLIGRGMKFESGHKLRFLSNIASKHGATLNEGGVLEVLSKASQPAEAFARYIACLVAITTWEEEHQGVDADGSAFATMVAHALMQLHPEQELEQRPSYVGSSGKRHELDFKIGGTGYVAVKPSPQSAAPALYKLVDITNRESNAHESLAVVVDDRFDKEGAKSTQQVFRGIASRVIGYSKIAPPEPSVVH</sequence>
<accession>A0ABY9AV98</accession>
<dbReference type="InterPro" id="IPR014960">
    <property type="entry name" value="DUF1828"/>
</dbReference>
<dbReference type="Pfam" id="PF08861">
    <property type="entry name" value="DUF1828"/>
    <property type="match status" value="1"/>
</dbReference>
<organism evidence="2 3">
    <name type="scientific">Paracidovorax citrulli</name>
    <name type="common">Acidovorax citrulli</name>
    <dbReference type="NCBI Taxonomy" id="80869"/>
    <lineage>
        <taxon>Bacteria</taxon>
        <taxon>Pseudomonadati</taxon>
        <taxon>Pseudomonadota</taxon>
        <taxon>Betaproteobacteria</taxon>
        <taxon>Burkholderiales</taxon>
        <taxon>Comamonadaceae</taxon>
        <taxon>Paracidovorax</taxon>
    </lineage>
</organism>
<gene>
    <name evidence="2" type="ORF">QRO08_07845</name>
</gene>
<evidence type="ECO:0000259" key="1">
    <source>
        <dbReference type="Pfam" id="PF08861"/>
    </source>
</evidence>
<keyword evidence="3" id="KW-1185">Reference proteome</keyword>